<accession>A0A5N5FE27</accession>
<evidence type="ECO:0000313" key="3">
    <source>
        <dbReference type="Proteomes" id="UP000327157"/>
    </source>
</evidence>
<proteinExistence type="predicted"/>
<dbReference type="Proteomes" id="UP000327157">
    <property type="component" value="Chromosome 13"/>
</dbReference>
<gene>
    <name evidence="2" type="ORF">D8674_009691</name>
</gene>
<keyword evidence="1" id="KW-1133">Transmembrane helix</keyword>
<organism evidence="2 3">
    <name type="scientific">Pyrus ussuriensis x Pyrus communis</name>
    <dbReference type="NCBI Taxonomy" id="2448454"/>
    <lineage>
        <taxon>Eukaryota</taxon>
        <taxon>Viridiplantae</taxon>
        <taxon>Streptophyta</taxon>
        <taxon>Embryophyta</taxon>
        <taxon>Tracheophyta</taxon>
        <taxon>Spermatophyta</taxon>
        <taxon>Magnoliopsida</taxon>
        <taxon>eudicotyledons</taxon>
        <taxon>Gunneridae</taxon>
        <taxon>Pentapetalae</taxon>
        <taxon>rosids</taxon>
        <taxon>fabids</taxon>
        <taxon>Rosales</taxon>
        <taxon>Rosaceae</taxon>
        <taxon>Amygdaloideae</taxon>
        <taxon>Maleae</taxon>
        <taxon>Pyrus</taxon>
    </lineage>
</organism>
<name>A0A5N5FE27_9ROSA</name>
<keyword evidence="3" id="KW-1185">Reference proteome</keyword>
<evidence type="ECO:0000256" key="1">
    <source>
        <dbReference type="SAM" id="Phobius"/>
    </source>
</evidence>
<reference evidence="2 3" key="3">
    <citation type="submission" date="2019-11" db="EMBL/GenBank/DDBJ databases">
        <title>A de novo genome assembly of a pear dwarfing rootstock.</title>
        <authorList>
            <person name="Wang F."/>
            <person name="Wang J."/>
            <person name="Li S."/>
            <person name="Zhang Y."/>
            <person name="Fang M."/>
            <person name="Ma L."/>
            <person name="Zhao Y."/>
            <person name="Jiang S."/>
        </authorList>
    </citation>
    <scope>NUCLEOTIDE SEQUENCE [LARGE SCALE GENOMIC DNA]</scope>
    <source>
        <strain evidence="2">S2</strain>
        <tissue evidence="2">Leaf</tissue>
    </source>
</reference>
<comment type="caution">
    <text evidence="2">The sequence shown here is derived from an EMBL/GenBank/DDBJ whole genome shotgun (WGS) entry which is preliminary data.</text>
</comment>
<dbReference type="AlphaFoldDB" id="A0A5N5FE27"/>
<sequence length="119" mass="13782">MYLWPGNNLVRVKKSTMVKLYKECLHDEGKRMLPRMFLRIWLLLLRLIICLVLKTFEEGNVSLAEYSFALKATVGLNALVLAVALWELVTGSKIEQTLPWRPQIRFSGVCSWARSEAWN</sequence>
<evidence type="ECO:0000313" key="2">
    <source>
        <dbReference type="EMBL" id="KAB2599420.1"/>
    </source>
</evidence>
<keyword evidence="1" id="KW-0812">Transmembrane</keyword>
<feature type="transmembrane region" description="Helical" evidence="1">
    <location>
        <begin position="68"/>
        <end position="89"/>
    </location>
</feature>
<reference evidence="3" key="2">
    <citation type="submission" date="2019-10" db="EMBL/GenBank/DDBJ databases">
        <title>A de novo genome assembly of a pear dwarfing rootstock.</title>
        <authorList>
            <person name="Wang F."/>
            <person name="Wang J."/>
            <person name="Li S."/>
            <person name="Zhang Y."/>
            <person name="Fang M."/>
            <person name="Ma L."/>
            <person name="Zhao Y."/>
            <person name="Jiang S."/>
        </authorList>
    </citation>
    <scope>NUCLEOTIDE SEQUENCE [LARGE SCALE GENOMIC DNA]</scope>
</reference>
<reference evidence="2 3" key="1">
    <citation type="submission" date="2019-09" db="EMBL/GenBank/DDBJ databases">
        <authorList>
            <person name="Ou C."/>
        </authorList>
    </citation>
    <scope>NUCLEOTIDE SEQUENCE [LARGE SCALE GENOMIC DNA]</scope>
    <source>
        <strain evidence="2">S2</strain>
        <tissue evidence="2">Leaf</tissue>
    </source>
</reference>
<keyword evidence="1" id="KW-0472">Membrane</keyword>
<feature type="transmembrane region" description="Helical" evidence="1">
    <location>
        <begin position="36"/>
        <end position="56"/>
    </location>
</feature>
<dbReference type="EMBL" id="SMOL01000753">
    <property type="protein sequence ID" value="KAB2599420.1"/>
    <property type="molecule type" value="Genomic_DNA"/>
</dbReference>
<protein>
    <submittedName>
        <fullName evidence="2">Uncharacterized protein</fullName>
    </submittedName>
</protein>